<reference evidence="2 3" key="1">
    <citation type="submission" date="2021-03" db="EMBL/GenBank/DDBJ databases">
        <title>Complete Genome Sequences of Two Lysobacter Strains Isolated from Sea Water (Lysobacter caseinilyticus) and Soil (Lysobacter helvus) in South Korea.</title>
        <authorList>
            <person name="Watanabe Y."/>
            <person name="Arakawa K."/>
        </authorList>
    </citation>
    <scope>NUCLEOTIDE SEQUENCE [LARGE SCALE GENOMIC DNA]</scope>
    <source>
        <strain evidence="2 3">KVB24</strain>
    </source>
</reference>
<protein>
    <recommendedName>
        <fullName evidence="4">DUF11 domain-containing protein</fullName>
    </recommendedName>
</protein>
<dbReference type="Proteomes" id="UP000681317">
    <property type="component" value="Chromosome"/>
</dbReference>
<evidence type="ECO:0000256" key="1">
    <source>
        <dbReference type="SAM" id="SignalP"/>
    </source>
</evidence>
<evidence type="ECO:0000313" key="2">
    <source>
        <dbReference type="EMBL" id="BCT92430.1"/>
    </source>
</evidence>
<proteinExistence type="predicted"/>
<dbReference type="EMBL" id="AP024545">
    <property type="protein sequence ID" value="BCT92430.1"/>
    <property type="molecule type" value="Genomic_DNA"/>
</dbReference>
<dbReference type="RefSeq" id="WP_213437192.1">
    <property type="nucleotide sequence ID" value="NZ_AP024545.1"/>
</dbReference>
<feature type="signal peptide" evidence="1">
    <location>
        <begin position="1"/>
        <end position="40"/>
    </location>
</feature>
<evidence type="ECO:0008006" key="4">
    <source>
        <dbReference type="Google" id="ProtNLM"/>
    </source>
</evidence>
<keyword evidence="1" id="KW-0732">Signal</keyword>
<feature type="chain" id="PRO_5045823004" description="DUF11 domain-containing protein" evidence="1">
    <location>
        <begin position="41"/>
        <end position="645"/>
    </location>
</feature>
<accession>A0ABN6FU11</accession>
<keyword evidence="3" id="KW-1185">Reference proteome</keyword>
<sequence length="645" mass="66959">MATHKHSGWIRPAWMTATLACSIGAVIAAAALFAPQPAQAIHDDANTPFALDGDPTDTSALLDDWDSVFALGSPPYATPRLLPTVAAGDTFVVDSQDPDVTAFTSSNKDIDQVNTWNWGTKGLSPPKDDITNAYAKAYHVAGFPANDIPGHPNVPHEHLVVYFGADRFADDGDAAMGFWFFRNDVGLGGNGKFTGTHAVGDVLIQIDYRGAGSNEIEVFKWVGTGGNAGGGKLQRLAIGTSNNPADTICTASNGAQNIPADSACITTNIVQRSSPWAYTPKGSDSVGPNTFPPRVFMEGGFDVTSLVGNVCFSDFMAETRSSHSETASLKDFALGAFDLCSINVEKICVADSQTVDPATAKFTTTHTVTITNDGFGGSLRDVEIADPLAVSGNTCEIKSLAVNPAVPGGATLNGSAVGFKFDSAGDSVEVADVLGGEISVELECVSGENPFRNSVDVKARAAVGAPQDITDTDLETTVEAGVCELALDSGLALKKWCQGDDGQAVGHPMGPNPYYGVPDSENPLELGVFLKPPNYIPQVCVDIQLSNTSSNQSMVVDTFSDSDLGNLVPAGGITLGPLNSATDSYVVSRCYTPSAPDGAVGDPIDPSTATYSDTVSATGHGKIDNATANAGPVTATCELCPPHAH</sequence>
<evidence type="ECO:0000313" key="3">
    <source>
        <dbReference type="Proteomes" id="UP000681317"/>
    </source>
</evidence>
<gene>
    <name evidence="2" type="ORF">LYSCAS_14540</name>
</gene>
<organism evidence="2 3">
    <name type="scientific">Noviluteimonas caseinilytica</name>
    <dbReference type="NCBI Taxonomy" id="2675101"/>
    <lineage>
        <taxon>Bacteria</taxon>
        <taxon>Pseudomonadati</taxon>
        <taxon>Pseudomonadota</taxon>
        <taxon>Gammaproteobacteria</taxon>
        <taxon>Lysobacterales</taxon>
        <taxon>Lysobacteraceae</taxon>
        <taxon>Noviluteimonas</taxon>
    </lineage>
</organism>
<name>A0ABN6FU11_9GAMM</name>